<keyword evidence="5" id="KW-1185">Reference proteome</keyword>
<dbReference type="EMBL" id="JAHKSW010000006">
    <property type="protein sequence ID" value="KAG7331173.1"/>
    <property type="molecule type" value="Genomic_DNA"/>
</dbReference>
<protein>
    <recommendedName>
        <fullName evidence="3">NXPE C-terminal domain-containing protein</fullName>
    </recommendedName>
</protein>
<feature type="domain" description="NXPE C-terminal" evidence="3">
    <location>
        <begin position="546"/>
        <end position="771"/>
    </location>
</feature>
<evidence type="ECO:0000259" key="3">
    <source>
        <dbReference type="Pfam" id="PF24536"/>
    </source>
</evidence>
<dbReference type="AlphaFoldDB" id="A0A9D3STU9"/>
<evidence type="ECO:0000313" key="5">
    <source>
        <dbReference type="Proteomes" id="UP000824219"/>
    </source>
</evidence>
<accession>A0A9D3STU9</accession>
<organism evidence="4 5">
    <name type="scientific">Hemibagrus wyckioides</name>
    <dbReference type="NCBI Taxonomy" id="337641"/>
    <lineage>
        <taxon>Eukaryota</taxon>
        <taxon>Metazoa</taxon>
        <taxon>Chordata</taxon>
        <taxon>Craniata</taxon>
        <taxon>Vertebrata</taxon>
        <taxon>Euteleostomi</taxon>
        <taxon>Actinopterygii</taxon>
        <taxon>Neopterygii</taxon>
        <taxon>Teleostei</taxon>
        <taxon>Ostariophysi</taxon>
        <taxon>Siluriformes</taxon>
        <taxon>Bagridae</taxon>
        <taxon>Hemibagrus</taxon>
    </lineage>
</organism>
<comment type="caution">
    <text evidence="4">The sequence shown here is derived from an EMBL/GenBank/DDBJ whole genome shotgun (WGS) entry which is preliminary data.</text>
</comment>
<dbReference type="SUPFAM" id="SSF81296">
    <property type="entry name" value="E set domains"/>
    <property type="match status" value="1"/>
</dbReference>
<dbReference type="InterPro" id="IPR057106">
    <property type="entry name" value="NXPE4_C"/>
</dbReference>
<dbReference type="PANTHER" id="PTHR16165">
    <property type="entry name" value="NXPE FAMILY MEMBER"/>
    <property type="match status" value="1"/>
</dbReference>
<feature type="compositionally biased region" description="Polar residues" evidence="2">
    <location>
        <begin position="92"/>
        <end position="101"/>
    </location>
</feature>
<sequence length="779" mass="87185">MDPGCERVLKRIRPTRLIPKVSEDVEEEMSDPPSSPEDSYAVPLPTTPPATPQSSQQLSPPRSEESTISGHEEVVVVSGHADEGPAGMEVQNGPSYENASCESDDPDAPLSHWLQRIEFFECLESAVLHLLNRTLTLYAEEKCNGCRIRHPSQRQQTCLLDPPDDVFQTCFHGLVRRLWNPLFIRAVEKYMNSYGFCDPYGKDQTAEQYGPSSRRRALQEAITSQPAAAMVSTSSQPAAAADSTVAKLSGQVISTFYQIQNSIHSAFKSPGNVWPLELNHTYCAHFGQEPTAEEANEERYLLNSIAWPGPLVQGLLVELSSDPSKSYFVIHGPAEQHIGDQLEVNVHVQNFLGLPKKHGGDFLIARLHSPELGAGVAGQVQDHHNGNYTVLFPLLWAGVVWVEITMAHPSEAVVVLKRLQEEQPNQVYFKSLFRSGFVSETTVCNLCLPLNHQPLCNYTDPETGEPWYCYKPKMLGCDTRINHYKGGYKKNLITGYETKFFKSNVNIKVPIRASGMGNVTVLPADKGLANLKKYEKTSGFYFHNVWRPLRGAALQQFNDSSAITQCLRGKIIYMLVDSTVRQWFEYLTASVPTLKEFNIHSLKKVGPFLAVDSKNNILVSFHCHGPPIRFTSVLSPELHYVANEIDRIKGGPGTVILVSVWSHFSTFPIEVYIRRLRHIRRAVVRLLNREPATLVVIRTANLQKLDPGNSLFNSDWFSLQINSVLCAMFKGLNVQLLDAWEMTLAHHLPHLLHPSPPIIKNMIDLILSNICPAGKNRRS</sequence>
<name>A0A9D3STU9_9TELE</name>
<dbReference type="Pfam" id="PF06312">
    <property type="entry name" value="Neurexophilin"/>
    <property type="match status" value="1"/>
</dbReference>
<comment type="similarity">
    <text evidence="1">Belongs to the NXPE family.</text>
</comment>
<reference evidence="4 5" key="1">
    <citation type="submission" date="2021-06" db="EMBL/GenBank/DDBJ databases">
        <title>Chromosome-level genome assembly of the red-tail catfish (Hemibagrus wyckioides).</title>
        <authorList>
            <person name="Shao F."/>
        </authorList>
    </citation>
    <scope>NUCLEOTIDE SEQUENCE [LARGE SCALE GENOMIC DNA]</scope>
    <source>
        <strain evidence="4">EC202008001</strain>
        <tissue evidence="4">Blood</tissue>
    </source>
</reference>
<proteinExistence type="inferred from homology"/>
<dbReference type="Pfam" id="PF24536">
    <property type="entry name" value="NXPE4_C"/>
    <property type="match status" value="1"/>
</dbReference>
<evidence type="ECO:0000256" key="1">
    <source>
        <dbReference type="ARBA" id="ARBA00005431"/>
    </source>
</evidence>
<feature type="compositionally biased region" description="Low complexity" evidence="2">
    <location>
        <begin position="52"/>
        <end position="61"/>
    </location>
</feature>
<evidence type="ECO:0000256" key="2">
    <source>
        <dbReference type="SAM" id="MobiDB-lite"/>
    </source>
</evidence>
<dbReference type="PANTHER" id="PTHR16165:SF9">
    <property type="entry name" value="NXPE FAMILY MEMBER 3"/>
    <property type="match status" value="1"/>
</dbReference>
<dbReference type="InterPro" id="IPR014756">
    <property type="entry name" value="Ig_E-set"/>
</dbReference>
<dbReference type="InterPro" id="IPR026845">
    <property type="entry name" value="NXPH/NXPE"/>
</dbReference>
<feature type="region of interest" description="Disordered" evidence="2">
    <location>
        <begin position="1"/>
        <end position="69"/>
    </location>
</feature>
<dbReference type="Proteomes" id="UP000824219">
    <property type="component" value="Linkage Group LG06"/>
</dbReference>
<feature type="region of interest" description="Disordered" evidence="2">
    <location>
        <begin position="83"/>
        <end position="107"/>
    </location>
</feature>
<evidence type="ECO:0000313" key="4">
    <source>
        <dbReference type="EMBL" id="KAG7331173.1"/>
    </source>
</evidence>
<dbReference type="GO" id="GO:0007399">
    <property type="term" value="P:nervous system development"/>
    <property type="evidence" value="ECO:0007669"/>
    <property type="project" value="UniProtKB-ARBA"/>
</dbReference>
<gene>
    <name evidence="4" type="ORF">KOW79_005142</name>
</gene>
<dbReference type="OrthoDB" id="5950832at2759"/>